<evidence type="ECO:0000313" key="4">
    <source>
        <dbReference type="EMBL" id="GAQ17519.1"/>
    </source>
</evidence>
<dbReference type="RefSeq" id="WP_058949837.1">
    <property type="nucleotide sequence ID" value="NZ_BBXV01000014.1"/>
</dbReference>
<reference evidence="5" key="1">
    <citation type="submission" date="2015-07" db="EMBL/GenBank/DDBJ databases">
        <title>Draft Genome Sequence of Oceanobacillus picturae Heshi-B3 that Was Isolated from Fermented Rice Bran with Aging Salted Mackerel, Which Was Named Heshiko as Traditional Fermented Seafood in Japan.</title>
        <authorList>
            <person name="Akuzawa S."/>
            <person name="Nakagawa J."/>
            <person name="Kanekatsu T."/>
            <person name="Kanesaki Y."/>
            <person name="Suzuki T."/>
        </authorList>
    </citation>
    <scope>NUCLEOTIDE SEQUENCE [LARGE SCALE GENOMIC DNA]</scope>
    <source>
        <strain evidence="5">Heshi-B3</strain>
    </source>
</reference>
<evidence type="ECO:0000256" key="1">
    <source>
        <dbReference type="ARBA" id="ARBA00006484"/>
    </source>
</evidence>
<comment type="similarity">
    <text evidence="1 3">Belongs to the short-chain dehydrogenases/reductases (SDR) family.</text>
</comment>
<dbReference type="AlphaFoldDB" id="A0A0U9H4V6"/>
<comment type="caution">
    <text evidence="4">The sequence shown here is derived from an EMBL/GenBank/DDBJ whole genome shotgun (WGS) entry which is preliminary data.</text>
</comment>
<evidence type="ECO:0000256" key="3">
    <source>
        <dbReference type="RuleBase" id="RU000363"/>
    </source>
</evidence>
<accession>A0A0U9H4V6</accession>
<reference evidence="4 5" key="2">
    <citation type="journal article" date="2016" name="Genome Announc.">
        <title>Draft Genome Sequence of Oceanobacillus picturae Heshi-B3, Isolated from Fermented Rice Bran in a Traditional Japanese Seafood Dish.</title>
        <authorList>
            <person name="Akuzawa S."/>
            <person name="Nagaoka J."/>
            <person name="Kanekatsu M."/>
            <person name="Kanesaki Y."/>
            <person name="Suzuki T."/>
        </authorList>
    </citation>
    <scope>NUCLEOTIDE SEQUENCE [LARGE SCALE GENOMIC DNA]</scope>
    <source>
        <strain evidence="4 5">Heshi-B3</strain>
    </source>
</reference>
<dbReference type="GO" id="GO:0016020">
    <property type="term" value="C:membrane"/>
    <property type="evidence" value="ECO:0007669"/>
    <property type="project" value="TreeGrafter"/>
</dbReference>
<dbReference type="EMBL" id="BBXV01000014">
    <property type="protein sequence ID" value="GAQ17519.1"/>
    <property type="molecule type" value="Genomic_DNA"/>
</dbReference>
<proteinExistence type="inferred from homology"/>
<dbReference type="PRINTS" id="PR00081">
    <property type="entry name" value="GDHRDH"/>
</dbReference>
<dbReference type="OrthoDB" id="9793345at2"/>
<dbReference type="PANTHER" id="PTHR44196">
    <property type="entry name" value="DEHYDROGENASE/REDUCTASE SDR FAMILY MEMBER 7B"/>
    <property type="match status" value="1"/>
</dbReference>
<evidence type="ECO:0000313" key="5">
    <source>
        <dbReference type="Proteomes" id="UP000052946"/>
    </source>
</evidence>
<dbReference type="InterPro" id="IPR002347">
    <property type="entry name" value="SDR_fam"/>
</dbReference>
<keyword evidence="2" id="KW-0560">Oxidoreductase</keyword>
<sequence length="265" mass="29938">MKQRRLQNKKVIVTGASSGIGESIVWQIAASGGIPLLIARSTAKMQEQCDKIKQTFNTDCYYYTCDLSNKNEMMRTADLLLQDHPIIDGLINNAGFGKFQLVEEISMQDVESMFQVNVISLIHFTKMLLPHFQQKQQGHIVNIASQAGKISTPKSAVYAATKHAVIGFTNSLRMETAKDHIFVTAVNLGPVDTNFFTQADPKGAYKKNVGRYMLDPNRVANRVTRNLFKQKREINMPGWMEAGSRLYHVFPSMMEKLLETQFNKK</sequence>
<dbReference type="PROSITE" id="PS00061">
    <property type="entry name" value="ADH_SHORT"/>
    <property type="match status" value="1"/>
</dbReference>
<dbReference type="SUPFAM" id="SSF51735">
    <property type="entry name" value="NAD(P)-binding Rossmann-fold domains"/>
    <property type="match status" value="1"/>
</dbReference>
<dbReference type="Pfam" id="PF00106">
    <property type="entry name" value="adh_short"/>
    <property type="match status" value="1"/>
</dbReference>
<dbReference type="Proteomes" id="UP000052946">
    <property type="component" value="Unassembled WGS sequence"/>
</dbReference>
<organism evidence="4 5">
    <name type="scientific">Oceanobacillus picturae</name>
    <dbReference type="NCBI Taxonomy" id="171693"/>
    <lineage>
        <taxon>Bacteria</taxon>
        <taxon>Bacillati</taxon>
        <taxon>Bacillota</taxon>
        <taxon>Bacilli</taxon>
        <taxon>Bacillales</taxon>
        <taxon>Bacillaceae</taxon>
        <taxon>Oceanobacillus</taxon>
    </lineage>
</organism>
<dbReference type="GO" id="GO:0016491">
    <property type="term" value="F:oxidoreductase activity"/>
    <property type="evidence" value="ECO:0007669"/>
    <property type="project" value="UniProtKB-KW"/>
</dbReference>
<dbReference type="PANTHER" id="PTHR44196:SF1">
    <property type="entry name" value="DEHYDROGENASE_REDUCTASE SDR FAMILY MEMBER 7B"/>
    <property type="match status" value="1"/>
</dbReference>
<dbReference type="Gene3D" id="3.40.50.720">
    <property type="entry name" value="NAD(P)-binding Rossmann-like Domain"/>
    <property type="match status" value="1"/>
</dbReference>
<gene>
    <name evidence="4" type="ORF">OPHB3_1444</name>
</gene>
<protein>
    <submittedName>
        <fullName evidence="4">Oxidoreductase</fullName>
    </submittedName>
</protein>
<dbReference type="InterPro" id="IPR020904">
    <property type="entry name" value="Sc_DH/Rdtase_CS"/>
</dbReference>
<dbReference type="PIRSF" id="PIRSF000126">
    <property type="entry name" value="11-beta-HSD1"/>
    <property type="match status" value="1"/>
</dbReference>
<name>A0A0U9H4V6_9BACI</name>
<evidence type="ECO:0000256" key="2">
    <source>
        <dbReference type="ARBA" id="ARBA00023002"/>
    </source>
</evidence>
<dbReference type="InterPro" id="IPR036291">
    <property type="entry name" value="NAD(P)-bd_dom_sf"/>
</dbReference>
<dbReference type="PRINTS" id="PR00080">
    <property type="entry name" value="SDRFAMILY"/>
</dbReference>